<gene>
    <name evidence="1" type="ORF">A3F47_01575</name>
</gene>
<organism evidence="1 2">
    <name type="scientific">Candidatus Staskawiczbacteria bacterium RIFCSPHIGHO2_12_FULL_38_11</name>
    <dbReference type="NCBI Taxonomy" id="1802209"/>
    <lineage>
        <taxon>Bacteria</taxon>
        <taxon>Candidatus Staskawicziibacteriota</taxon>
    </lineage>
</organism>
<dbReference type="InterPro" id="IPR038396">
    <property type="entry name" value="SpoIIAA-like_sf"/>
</dbReference>
<dbReference type="Proteomes" id="UP000179214">
    <property type="component" value="Unassembled WGS sequence"/>
</dbReference>
<proteinExistence type="predicted"/>
<evidence type="ECO:0008006" key="3">
    <source>
        <dbReference type="Google" id="ProtNLM"/>
    </source>
</evidence>
<protein>
    <recommendedName>
        <fullName evidence="3">STAS/SEC14 domain-containing protein</fullName>
    </recommendedName>
</protein>
<dbReference type="EMBL" id="MHOV01000020">
    <property type="protein sequence ID" value="OGZ70030.1"/>
    <property type="molecule type" value="Genomic_DNA"/>
</dbReference>
<dbReference type="Gene3D" id="3.40.50.10600">
    <property type="entry name" value="SpoIIaa-like domains"/>
    <property type="match status" value="1"/>
</dbReference>
<dbReference type="Pfam" id="PF11964">
    <property type="entry name" value="SpoIIAA-like"/>
    <property type="match status" value="1"/>
</dbReference>
<dbReference type="InterPro" id="IPR021866">
    <property type="entry name" value="SpoIIAA-like"/>
</dbReference>
<reference evidence="1 2" key="1">
    <citation type="journal article" date="2016" name="Nat. Commun.">
        <title>Thousands of microbial genomes shed light on interconnected biogeochemical processes in an aquifer system.</title>
        <authorList>
            <person name="Anantharaman K."/>
            <person name="Brown C.T."/>
            <person name="Hug L.A."/>
            <person name="Sharon I."/>
            <person name="Castelle C.J."/>
            <person name="Probst A.J."/>
            <person name="Thomas B.C."/>
            <person name="Singh A."/>
            <person name="Wilkins M.J."/>
            <person name="Karaoz U."/>
            <person name="Brodie E.L."/>
            <person name="Williams K.H."/>
            <person name="Hubbard S.S."/>
            <person name="Banfield J.F."/>
        </authorList>
    </citation>
    <scope>NUCLEOTIDE SEQUENCE [LARGE SCALE GENOMIC DNA]</scope>
</reference>
<dbReference type="SUPFAM" id="SSF52091">
    <property type="entry name" value="SpoIIaa-like"/>
    <property type="match status" value="1"/>
</dbReference>
<dbReference type="InterPro" id="IPR036513">
    <property type="entry name" value="STAS_dom_sf"/>
</dbReference>
<sequence>MTQSIETKIDENNIITVAIIGDLLEDKMDNIVSSLKDSVKIITDAYDNAGQKKVKVLVDLSNFDGKYAIKSFTHMVNYAIQTDQYVEKSAVFGGNDKEKMAAEMVIALSHRDNIKIFDTKEEAMEWLVK</sequence>
<name>A0A1G2I6M9_9BACT</name>
<evidence type="ECO:0000313" key="2">
    <source>
        <dbReference type="Proteomes" id="UP000179214"/>
    </source>
</evidence>
<dbReference type="AlphaFoldDB" id="A0A1G2I6M9"/>
<comment type="caution">
    <text evidence="1">The sequence shown here is derived from an EMBL/GenBank/DDBJ whole genome shotgun (WGS) entry which is preliminary data.</text>
</comment>
<evidence type="ECO:0000313" key="1">
    <source>
        <dbReference type="EMBL" id="OGZ70030.1"/>
    </source>
</evidence>
<accession>A0A1G2I6M9</accession>